<dbReference type="RefSeq" id="WP_081142433.1">
    <property type="nucleotide sequence ID" value="NZ_CP015363.1"/>
</dbReference>
<dbReference type="InterPro" id="IPR018650">
    <property type="entry name" value="STSV1_Orf64"/>
</dbReference>
<feature type="transmembrane region" description="Helical" evidence="1">
    <location>
        <begin position="20"/>
        <end position="43"/>
    </location>
</feature>
<accession>A0A1V0N4C0</accession>
<evidence type="ECO:0000313" key="3">
    <source>
        <dbReference type="Proteomes" id="UP000192050"/>
    </source>
</evidence>
<evidence type="ECO:0000256" key="1">
    <source>
        <dbReference type="SAM" id="Phobius"/>
    </source>
</evidence>
<feature type="transmembrane region" description="Helical" evidence="1">
    <location>
        <begin position="165"/>
        <end position="185"/>
    </location>
</feature>
<reference evidence="2 3" key="1">
    <citation type="submission" date="2011-10" db="EMBL/GenBank/DDBJ databases">
        <title>Metabolic and evolutionary patterns in the extreme acidophile Ferroplasma acidiphilum.</title>
        <authorList>
            <person name="Golyshina O.V."/>
            <person name="Kozyavkin S.A."/>
            <person name="Tatusov R.L."/>
            <person name="Slesarev A.I."/>
            <person name="Golyshin P.N."/>
        </authorList>
    </citation>
    <scope>NUCLEOTIDE SEQUENCE [LARGE SCALE GENOMIC DNA]</scope>
    <source>
        <strain evidence="3">Y</strain>
    </source>
</reference>
<organism evidence="2 3">
    <name type="scientific">Ferroplasma acidiphilum</name>
    <dbReference type="NCBI Taxonomy" id="74969"/>
    <lineage>
        <taxon>Archaea</taxon>
        <taxon>Methanobacteriati</taxon>
        <taxon>Thermoplasmatota</taxon>
        <taxon>Thermoplasmata</taxon>
        <taxon>Thermoplasmatales</taxon>
        <taxon>Ferroplasmaceae</taxon>
        <taxon>Ferroplasma</taxon>
    </lineage>
</organism>
<gene>
    <name evidence="2" type="ORF">FAD_1065</name>
</gene>
<dbReference type="GeneID" id="84217664"/>
<feature type="transmembrane region" description="Helical" evidence="1">
    <location>
        <begin position="143"/>
        <end position="159"/>
    </location>
</feature>
<dbReference type="KEGG" id="fai:FAD_1065"/>
<keyword evidence="3" id="KW-1185">Reference proteome</keyword>
<feature type="transmembrane region" description="Helical" evidence="1">
    <location>
        <begin position="295"/>
        <end position="317"/>
    </location>
</feature>
<feature type="transmembrane region" description="Helical" evidence="1">
    <location>
        <begin position="192"/>
        <end position="215"/>
    </location>
</feature>
<protein>
    <submittedName>
        <fullName evidence="2">Multipass membrane protein</fullName>
    </submittedName>
</protein>
<name>A0A1V0N4C0_9ARCH</name>
<feature type="transmembrane region" description="Helical" evidence="1">
    <location>
        <begin position="390"/>
        <end position="411"/>
    </location>
</feature>
<feature type="transmembrane region" description="Helical" evidence="1">
    <location>
        <begin position="104"/>
        <end position="123"/>
    </location>
</feature>
<keyword evidence="1" id="KW-0812">Transmembrane</keyword>
<dbReference type="Pfam" id="PF09852">
    <property type="entry name" value="DUF2079"/>
    <property type="match status" value="1"/>
</dbReference>
<sequence>MKFEWMPFRIKNIFKDGKTVNYHSIIIVLSIIFAIFFSFYSILKAYTLNAYAWDLGLYSQAFYSSLHGQLFYSNLLGESYLAEHFSPFMFALLGVFYIYPNPYILLIIQAVFLSFATIPLYYISLHIFSRIKEKYPENIKNPALYSFIIASAFLLSPLTESPIYFDFHLMIFLPFFYFMAIYFYIKNRMAWNIVFLALIVSLHASFVFIVVMTLIMEMMISRYYFKESGEQTKKMAYLFITSLIVLLIYYTAAGYLKGDIAHSQSILLFASGATGSASRSITGLVLTFFLHPYRFMTYIIANYQIKLLFLVLAFLAVDFAFYRFPIGLIPAIPYLVYAMTSSYIPYYFIGYQYSMMFIPMIFVAAVFGISKMMEFKPTPSIKTKRAARNLKNTMLVIAVFAIAAFIVVSPISPVSVEPSGIHNIVNDSAGYSAERNHFVYSLENNISMNSSLVTGNNIYPLFYKDLNATAFPYNNISSTSVHFKYLIADLNDSQTYTRNRHNISLANLALEYMNSGSYGILAEGYGVIALELHYTGKPLIFNPLNVSYSSKEFDHTNGKVYGPIPDKNMSSFQKLENLGKNVYSGNTTYILPGNYSISVYLNSSYKIPASGINITILDNGNVTLYRINSSSYRLNGETLTFNLNSTEMHTGVTYVFTGIPSINGMSIIQDSV</sequence>
<dbReference type="OrthoDB" id="27380at2157"/>
<dbReference type="EMBL" id="CP015363">
    <property type="protein sequence ID" value="ARD84946.1"/>
    <property type="molecule type" value="Genomic_DNA"/>
</dbReference>
<keyword evidence="1" id="KW-0472">Membrane</keyword>
<dbReference type="AlphaFoldDB" id="A0A1V0N4C0"/>
<evidence type="ECO:0000313" key="2">
    <source>
        <dbReference type="EMBL" id="ARD84946.1"/>
    </source>
</evidence>
<dbReference type="Proteomes" id="UP000192050">
    <property type="component" value="Chromosome"/>
</dbReference>
<feature type="transmembrane region" description="Helical" evidence="1">
    <location>
        <begin position="268"/>
        <end position="289"/>
    </location>
</feature>
<feature type="transmembrane region" description="Helical" evidence="1">
    <location>
        <begin position="235"/>
        <end position="256"/>
    </location>
</feature>
<proteinExistence type="predicted"/>
<keyword evidence="1" id="KW-1133">Transmembrane helix</keyword>
<feature type="transmembrane region" description="Helical" evidence="1">
    <location>
        <begin position="350"/>
        <end position="369"/>
    </location>
</feature>
<feature type="transmembrane region" description="Helical" evidence="1">
    <location>
        <begin position="324"/>
        <end position="344"/>
    </location>
</feature>